<dbReference type="InterPro" id="IPR007372">
    <property type="entry name" value="Lipid/polyisoprenoid-bd_YceI"/>
</dbReference>
<dbReference type="Gene3D" id="2.40.128.110">
    <property type="entry name" value="Lipid/polyisoprenoid-binding, YceI-like"/>
    <property type="match status" value="1"/>
</dbReference>
<reference evidence="2 3" key="1">
    <citation type="submission" date="2020-03" db="EMBL/GenBank/DDBJ databases">
        <title>Genomic Encyclopedia of Type Strains, Phase IV (KMG-IV): sequencing the most valuable type-strain genomes for metagenomic binning, comparative biology and taxonomic classification.</title>
        <authorList>
            <person name="Goeker M."/>
        </authorList>
    </citation>
    <scope>NUCLEOTIDE SEQUENCE [LARGE SCALE GENOMIC DNA]</scope>
    <source>
        <strain evidence="2 3">DSM 102865</strain>
    </source>
</reference>
<dbReference type="RefSeq" id="WP_167267331.1">
    <property type="nucleotide sequence ID" value="NZ_JAASQJ010000001.1"/>
</dbReference>
<proteinExistence type="predicted"/>
<feature type="domain" description="Lipid/polyisoprenoid-binding YceI-like" evidence="1">
    <location>
        <begin position="5"/>
        <end position="173"/>
    </location>
</feature>
<dbReference type="Pfam" id="PF04264">
    <property type="entry name" value="YceI"/>
    <property type="match status" value="1"/>
</dbReference>
<dbReference type="SMART" id="SM00867">
    <property type="entry name" value="YceI"/>
    <property type="match status" value="1"/>
</dbReference>
<accession>A0ABX0UJ60</accession>
<keyword evidence="3" id="KW-1185">Reference proteome</keyword>
<comment type="caution">
    <text evidence="2">The sequence shown here is derived from an EMBL/GenBank/DDBJ whole genome shotgun (WGS) entry which is preliminary data.</text>
</comment>
<dbReference type="InterPro" id="IPR036761">
    <property type="entry name" value="TTHA0802/YceI-like_sf"/>
</dbReference>
<dbReference type="PANTHER" id="PTHR34406:SF1">
    <property type="entry name" value="PROTEIN YCEI"/>
    <property type="match status" value="1"/>
</dbReference>
<name>A0ABX0UJ60_9BACT</name>
<organism evidence="2 3">
    <name type="scientific">Dyadobacter arcticus</name>
    <dbReference type="NCBI Taxonomy" id="1078754"/>
    <lineage>
        <taxon>Bacteria</taxon>
        <taxon>Pseudomonadati</taxon>
        <taxon>Bacteroidota</taxon>
        <taxon>Cytophagia</taxon>
        <taxon>Cytophagales</taxon>
        <taxon>Spirosomataceae</taxon>
        <taxon>Dyadobacter</taxon>
    </lineage>
</organism>
<dbReference type="PANTHER" id="PTHR34406">
    <property type="entry name" value="PROTEIN YCEI"/>
    <property type="match status" value="1"/>
</dbReference>
<sequence>MATSKWVIDPTHSEIQFKVKHLVISTVTGAFKAFEGNVETETEDFDGATVEFSADVNSIDTNQVQRDEHLKSADFFDAANHPKFSYTGKLSKKGDDSYTLNGELTIKSATKPFGFAVEYGGNMTDFYGNNKSGFEISGKINRKEFGLEWSAVTEAGGVVVGDEVRLIANVQIVKQ</sequence>
<evidence type="ECO:0000313" key="2">
    <source>
        <dbReference type="EMBL" id="NIJ51600.1"/>
    </source>
</evidence>
<evidence type="ECO:0000313" key="3">
    <source>
        <dbReference type="Proteomes" id="UP001179181"/>
    </source>
</evidence>
<dbReference type="SUPFAM" id="SSF101874">
    <property type="entry name" value="YceI-like"/>
    <property type="match status" value="1"/>
</dbReference>
<evidence type="ECO:0000259" key="1">
    <source>
        <dbReference type="SMART" id="SM00867"/>
    </source>
</evidence>
<gene>
    <name evidence="2" type="ORF">FHS68_000756</name>
</gene>
<dbReference type="EMBL" id="JAASQJ010000001">
    <property type="protein sequence ID" value="NIJ51600.1"/>
    <property type="molecule type" value="Genomic_DNA"/>
</dbReference>
<dbReference type="Proteomes" id="UP001179181">
    <property type="component" value="Unassembled WGS sequence"/>
</dbReference>
<protein>
    <submittedName>
        <fullName evidence="2">Polyisoprenoid-binding protein YceI</fullName>
    </submittedName>
</protein>